<keyword evidence="4 16" id="KW-0515">Mutator protein</keyword>
<dbReference type="Proteomes" id="UP000192783">
    <property type="component" value="Unassembled WGS sequence"/>
</dbReference>
<evidence type="ECO:0000256" key="16">
    <source>
        <dbReference type="HAMAP-Rule" id="MF_01113"/>
    </source>
</evidence>
<dbReference type="InterPro" id="IPR050116">
    <property type="entry name" value="DNA_polymerase-Y"/>
</dbReference>
<keyword evidence="5 16" id="KW-0963">Cytoplasm</keyword>
<dbReference type="RefSeq" id="WP_245802438.1">
    <property type="nucleotide sequence ID" value="NZ_FWXF01000014.1"/>
</dbReference>
<comment type="subunit">
    <text evidence="3 16">Monomer.</text>
</comment>
<dbReference type="NCBIfam" id="NF002751">
    <property type="entry name" value="PRK02794.1"/>
    <property type="match status" value="1"/>
</dbReference>
<comment type="catalytic activity">
    <reaction evidence="15 16">
        <text>DNA(n) + a 2'-deoxyribonucleoside 5'-triphosphate = DNA(n+1) + diphosphate</text>
        <dbReference type="Rhea" id="RHEA:22508"/>
        <dbReference type="Rhea" id="RHEA-COMP:17339"/>
        <dbReference type="Rhea" id="RHEA-COMP:17340"/>
        <dbReference type="ChEBI" id="CHEBI:33019"/>
        <dbReference type="ChEBI" id="CHEBI:61560"/>
        <dbReference type="ChEBI" id="CHEBI:173112"/>
        <dbReference type="EC" id="2.7.7.7"/>
    </reaction>
</comment>
<dbReference type="GO" id="GO:0003887">
    <property type="term" value="F:DNA-directed DNA polymerase activity"/>
    <property type="evidence" value="ECO:0007669"/>
    <property type="project" value="UniProtKB-UniRule"/>
</dbReference>
<evidence type="ECO:0000313" key="19">
    <source>
        <dbReference type="Proteomes" id="UP000192783"/>
    </source>
</evidence>
<dbReference type="HAMAP" id="MF_01113">
    <property type="entry name" value="DNApol_IV"/>
    <property type="match status" value="1"/>
</dbReference>
<dbReference type="Gene3D" id="3.40.1170.60">
    <property type="match status" value="1"/>
</dbReference>
<evidence type="ECO:0000259" key="17">
    <source>
        <dbReference type="PROSITE" id="PS50173"/>
    </source>
</evidence>
<dbReference type="SUPFAM" id="SSF100879">
    <property type="entry name" value="Lesion bypass DNA polymerase (Y-family), little finger domain"/>
    <property type="match status" value="1"/>
</dbReference>
<feature type="domain" description="UmuC" evidence="17">
    <location>
        <begin position="8"/>
        <end position="187"/>
    </location>
</feature>
<keyword evidence="9 16" id="KW-0479">Metal-binding</keyword>
<evidence type="ECO:0000256" key="11">
    <source>
        <dbReference type="ARBA" id="ARBA00022842"/>
    </source>
</evidence>
<dbReference type="GO" id="GO:0042276">
    <property type="term" value="P:error-prone translesion synthesis"/>
    <property type="evidence" value="ECO:0007669"/>
    <property type="project" value="TreeGrafter"/>
</dbReference>
<keyword evidence="10 16" id="KW-0227">DNA damage</keyword>
<feature type="binding site" evidence="16">
    <location>
        <position position="12"/>
    </location>
    <ligand>
        <name>Mg(2+)</name>
        <dbReference type="ChEBI" id="CHEBI:18420"/>
    </ligand>
</feature>
<dbReference type="GO" id="GO:0009432">
    <property type="term" value="P:SOS response"/>
    <property type="evidence" value="ECO:0007669"/>
    <property type="project" value="TreeGrafter"/>
</dbReference>
<name>A0A1W1XQQ4_9BACT</name>
<keyword evidence="12 16" id="KW-0239">DNA-directed DNA polymerase</keyword>
<dbReference type="EMBL" id="FWXF01000014">
    <property type="protein sequence ID" value="SMC25838.1"/>
    <property type="molecule type" value="Genomic_DNA"/>
</dbReference>
<dbReference type="SUPFAM" id="SSF56672">
    <property type="entry name" value="DNA/RNA polymerases"/>
    <property type="match status" value="1"/>
</dbReference>
<dbReference type="InterPro" id="IPR001126">
    <property type="entry name" value="UmuC"/>
</dbReference>
<evidence type="ECO:0000256" key="12">
    <source>
        <dbReference type="ARBA" id="ARBA00022932"/>
    </source>
</evidence>
<keyword evidence="7 16" id="KW-0548">Nucleotidyltransferase</keyword>
<dbReference type="InterPro" id="IPR022880">
    <property type="entry name" value="DNApol_IV"/>
</dbReference>
<accession>A0A1W1XQQ4</accession>
<organism evidence="18 19">
    <name type="scientific">Desulfacinum hydrothermale DSM 13146</name>
    <dbReference type="NCBI Taxonomy" id="1121390"/>
    <lineage>
        <taxon>Bacteria</taxon>
        <taxon>Pseudomonadati</taxon>
        <taxon>Thermodesulfobacteriota</taxon>
        <taxon>Syntrophobacteria</taxon>
        <taxon>Syntrophobacterales</taxon>
        <taxon>Syntrophobacteraceae</taxon>
        <taxon>Desulfacinum</taxon>
    </lineage>
</organism>
<dbReference type="Pfam" id="PF21999">
    <property type="entry name" value="IMS_HHH_1"/>
    <property type="match status" value="1"/>
</dbReference>
<dbReference type="Gene3D" id="1.10.150.20">
    <property type="entry name" value="5' to 3' exonuclease, C-terminal subdomain"/>
    <property type="match status" value="1"/>
</dbReference>
<evidence type="ECO:0000256" key="14">
    <source>
        <dbReference type="ARBA" id="ARBA00023204"/>
    </source>
</evidence>
<evidence type="ECO:0000256" key="13">
    <source>
        <dbReference type="ARBA" id="ARBA00023125"/>
    </source>
</evidence>
<dbReference type="GO" id="GO:0005829">
    <property type="term" value="C:cytosol"/>
    <property type="evidence" value="ECO:0007669"/>
    <property type="project" value="TreeGrafter"/>
</dbReference>
<evidence type="ECO:0000256" key="1">
    <source>
        <dbReference type="ARBA" id="ARBA00004496"/>
    </source>
</evidence>
<evidence type="ECO:0000256" key="5">
    <source>
        <dbReference type="ARBA" id="ARBA00022490"/>
    </source>
</evidence>
<dbReference type="Pfam" id="PF00817">
    <property type="entry name" value="IMS"/>
    <property type="match status" value="1"/>
</dbReference>
<dbReference type="FunFam" id="3.30.1490.100:FF:000004">
    <property type="entry name" value="DNA polymerase IV"/>
    <property type="match status" value="1"/>
</dbReference>
<comment type="similarity">
    <text evidence="2 16">Belongs to the DNA polymerase type-Y family.</text>
</comment>
<dbReference type="NCBIfam" id="NF003015">
    <property type="entry name" value="PRK03858.1"/>
    <property type="match status" value="1"/>
</dbReference>
<comment type="function">
    <text evidence="16">Poorly processive, error-prone DNA polymerase involved in untargeted mutagenesis. Copies undamaged DNA at stalled replication forks, which arise in vivo from mismatched or misaligned primer ends. These misaligned primers can be extended by PolIV. Exhibits no 3'-5' exonuclease (proofreading) activity. May be involved in translesional synthesis, in conjunction with the beta clamp from PolIII.</text>
</comment>
<dbReference type="Gene3D" id="3.30.70.270">
    <property type="match status" value="1"/>
</dbReference>
<dbReference type="InterPro" id="IPR043502">
    <property type="entry name" value="DNA/RNA_pol_sf"/>
</dbReference>
<dbReference type="EC" id="2.7.7.7" evidence="16"/>
<dbReference type="GO" id="GO:0003684">
    <property type="term" value="F:damaged DNA binding"/>
    <property type="evidence" value="ECO:0007669"/>
    <property type="project" value="InterPro"/>
</dbReference>
<dbReference type="InterPro" id="IPR043128">
    <property type="entry name" value="Rev_trsase/Diguanyl_cyclase"/>
</dbReference>
<evidence type="ECO:0000256" key="6">
    <source>
        <dbReference type="ARBA" id="ARBA00022679"/>
    </source>
</evidence>
<comment type="cofactor">
    <cofactor evidence="16">
        <name>Mg(2+)</name>
        <dbReference type="ChEBI" id="CHEBI:18420"/>
    </cofactor>
    <text evidence="16">Binds 2 magnesium ions per subunit.</text>
</comment>
<evidence type="ECO:0000256" key="9">
    <source>
        <dbReference type="ARBA" id="ARBA00022723"/>
    </source>
</evidence>
<dbReference type="GO" id="GO:0006281">
    <property type="term" value="P:DNA repair"/>
    <property type="evidence" value="ECO:0007669"/>
    <property type="project" value="UniProtKB-UniRule"/>
</dbReference>
<evidence type="ECO:0000256" key="3">
    <source>
        <dbReference type="ARBA" id="ARBA00011245"/>
    </source>
</evidence>
<keyword evidence="6 16" id="KW-0808">Transferase</keyword>
<evidence type="ECO:0000256" key="15">
    <source>
        <dbReference type="ARBA" id="ARBA00049244"/>
    </source>
</evidence>
<feature type="site" description="Substrate discrimination" evidence="16">
    <location>
        <position position="17"/>
    </location>
</feature>
<evidence type="ECO:0000256" key="10">
    <source>
        <dbReference type="ARBA" id="ARBA00022763"/>
    </source>
</evidence>
<dbReference type="PROSITE" id="PS50173">
    <property type="entry name" value="UMUC"/>
    <property type="match status" value="1"/>
</dbReference>
<evidence type="ECO:0000256" key="2">
    <source>
        <dbReference type="ARBA" id="ARBA00010945"/>
    </source>
</evidence>
<keyword evidence="19" id="KW-1185">Reference proteome</keyword>
<keyword evidence="13 16" id="KW-0238">DNA-binding</keyword>
<feature type="active site" evidence="16">
    <location>
        <position position="106"/>
    </location>
</feature>
<sequence>MNRKVRTIMHLDMDAFYASVEQQDFPELRGRPVVVGGGKRGVVSAASYEARRYGIHSAMPMFQALKKCPDLLVRPVRMRRYQEVSRMIMELLRTVSPLVEPLSIDEAFVDLTGTEALHGPPRKAAQRLKEKIRRKTGLTCSVGIAPNKLLAKIASDQNKPDGLTVIAPEQVESFLADFPVAKIPGIGPTTVEKLKALGVSTCGQVLGYPVDFWTARFGDRTGRWIHERASGRDRDPVQPHRPIKSIGAENTFEEDLDSDERLFKWLLLQSERVARRLRRKGLQGRTVTLKVKYDDFKQITRSRTLPTPTDSTETLFRAVVALFQNVPRGRKIRLTGVSVSQLSQGRGQLCLFEDRREMRSKRLDVALDTIRDRFGAQALRRGRLWDVKLHLEQDDAKGD</sequence>
<proteinExistence type="inferred from homology"/>
<evidence type="ECO:0000256" key="7">
    <source>
        <dbReference type="ARBA" id="ARBA00022695"/>
    </source>
</evidence>
<dbReference type="NCBIfam" id="NF002677">
    <property type="entry name" value="PRK02406.1"/>
    <property type="match status" value="1"/>
</dbReference>
<dbReference type="PANTHER" id="PTHR11076:SF33">
    <property type="entry name" value="DNA POLYMERASE KAPPA"/>
    <property type="match status" value="1"/>
</dbReference>
<evidence type="ECO:0000256" key="4">
    <source>
        <dbReference type="ARBA" id="ARBA00022457"/>
    </source>
</evidence>
<keyword evidence="14 16" id="KW-0234">DNA repair</keyword>
<protein>
    <recommendedName>
        <fullName evidence="16">DNA polymerase IV</fullName>
        <shortName evidence="16">Pol IV</shortName>
        <ecNumber evidence="16">2.7.7.7</ecNumber>
    </recommendedName>
</protein>
<dbReference type="GO" id="GO:0000287">
    <property type="term" value="F:magnesium ion binding"/>
    <property type="evidence" value="ECO:0007669"/>
    <property type="project" value="UniProtKB-UniRule"/>
</dbReference>
<dbReference type="Gene3D" id="3.30.1490.100">
    <property type="entry name" value="DNA polymerase, Y-family, little finger domain"/>
    <property type="match status" value="1"/>
</dbReference>
<reference evidence="18 19" key="1">
    <citation type="submission" date="2017-04" db="EMBL/GenBank/DDBJ databases">
        <authorList>
            <person name="Afonso C.L."/>
            <person name="Miller P.J."/>
            <person name="Scott M.A."/>
            <person name="Spackman E."/>
            <person name="Goraichik I."/>
            <person name="Dimitrov K.M."/>
            <person name="Suarez D.L."/>
            <person name="Swayne D.E."/>
        </authorList>
    </citation>
    <scope>NUCLEOTIDE SEQUENCE [LARGE SCALE GENOMIC DNA]</scope>
    <source>
        <strain evidence="18 19">DSM 13146</strain>
    </source>
</reference>
<dbReference type="CDD" id="cd03586">
    <property type="entry name" value="PolY_Pol_IV_kappa"/>
    <property type="match status" value="1"/>
</dbReference>
<dbReference type="InterPro" id="IPR017961">
    <property type="entry name" value="DNA_pol_Y-fam_little_finger"/>
</dbReference>
<comment type="subcellular location">
    <subcellularLocation>
        <location evidence="1 16">Cytoplasm</location>
    </subcellularLocation>
</comment>
<keyword evidence="11 16" id="KW-0460">Magnesium</keyword>
<dbReference type="PANTHER" id="PTHR11076">
    <property type="entry name" value="DNA REPAIR POLYMERASE UMUC / TRANSFERASE FAMILY MEMBER"/>
    <property type="match status" value="1"/>
</dbReference>
<dbReference type="STRING" id="1121390.SAMN02746041_02447"/>
<dbReference type="FunFam" id="3.40.1170.60:FF:000001">
    <property type="entry name" value="DNA polymerase IV"/>
    <property type="match status" value="1"/>
</dbReference>
<evidence type="ECO:0000256" key="8">
    <source>
        <dbReference type="ARBA" id="ARBA00022705"/>
    </source>
</evidence>
<evidence type="ECO:0000313" key="18">
    <source>
        <dbReference type="EMBL" id="SMC25838.1"/>
    </source>
</evidence>
<dbReference type="InterPro" id="IPR053848">
    <property type="entry name" value="IMS_HHH_1"/>
</dbReference>
<dbReference type="Pfam" id="PF11799">
    <property type="entry name" value="IMS_C"/>
    <property type="match status" value="1"/>
</dbReference>
<gene>
    <name evidence="16" type="primary">dinB</name>
    <name evidence="18" type="ORF">SAMN02746041_02447</name>
</gene>
<keyword evidence="8 16" id="KW-0235">DNA replication</keyword>
<feature type="binding site" evidence="16">
    <location>
        <position position="105"/>
    </location>
    <ligand>
        <name>Mg(2+)</name>
        <dbReference type="ChEBI" id="CHEBI:18420"/>
    </ligand>
</feature>
<dbReference type="NCBIfam" id="NF002882">
    <property type="entry name" value="PRK03348.1"/>
    <property type="match status" value="1"/>
</dbReference>
<dbReference type="InterPro" id="IPR036775">
    <property type="entry name" value="DNA_pol_Y-fam_lit_finger_sf"/>
</dbReference>
<dbReference type="GO" id="GO:0006261">
    <property type="term" value="P:DNA-templated DNA replication"/>
    <property type="evidence" value="ECO:0007669"/>
    <property type="project" value="UniProtKB-UniRule"/>
</dbReference>
<dbReference type="AlphaFoldDB" id="A0A1W1XQQ4"/>